<dbReference type="Proteomes" id="UP000326711">
    <property type="component" value="Chromosome"/>
</dbReference>
<dbReference type="InterPro" id="IPR042095">
    <property type="entry name" value="SUMF_sf"/>
</dbReference>
<dbReference type="InterPro" id="IPR051043">
    <property type="entry name" value="Sulfatase_Mod_Factor_Kinase"/>
</dbReference>
<feature type="compositionally biased region" description="Basic and acidic residues" evidence="1">
    <location>
        <begin position="72"/>
        <end position="86"/>
    </location>
</feature>
<feature type="region of interest" description="Disordered" evidence="1">
    <location>
        <begin position="296"/>
        <end position="316"/>
    </location>
</feature>
<name>A0A5J6Z989_9CORY</name>
<feature type="region of interest" description="Disordered" evidence="1">
    <location>
        <begin position="60"/>
        <end position="86"/>
    </location>
</feature>
<dbReference type="AlphaFoldDB" id="A0A5J6Z989"/>
<feature type="compositionally biased region" description="Low complexity" evidence="1">
    <location>
        <begin position="60"/>
        <end position="71"/>
    </location>
</feature>
<reference evidence="4" key="1">
    <citation type="submission" date="2019-10" db="EMBL/GenBank/DDBJ databases">
        <title>Complete genome sequence of Corynebacterium urogenitalis DSM 108747, isolated from the genital tract of a cow.</title>
        <authorList>
            <person name="Ruckert C."/>
            <person name="Ballas P."/>
            <person name="Wagener K."/>
            <person name="Drillich M."/>
            <person name="Kaempfer P."/>
            <person name="Busse H.-J."/>
            <person name="Ehling-Schulz M."/>
        </authorList>
    </citation>
    <scope>NUCLEOTIDE SEQUENCE [LARGE SCALE GENOMIC DNA]</scope>
    <source>
        <strain evidence="4">LMM 1652</strain>
    </source>
</reference>
<dbReference type="PANTHER" id="PTHR23150:SF19">
    <property type="entry name" value="FORMYLGLYCINE-GENERATING ENZYME"/>
    <property type="match status" value="1"/>
</dbReference>
<evidence type="ECO:0000256" key="1">
    <source>
        <dbReference type="SAM" id="MobiDB-lite"/>
    </source>
</evidence>
<evidence type="ECO:0000313" key="4">
    <source>
        <dbReference type="Proteomes" id="UP000326711"/>
    </source>
</evidence>
<dbReference type="Gene3D" id="3.90.1580.10">
    <property type="entry name" value="paralog of FGE (formylglycine-generating enzyme)"/>
    <property type="match status" value="1"/>
</dbReference>
<accession>A0A5J6Z989</accession>
<organism evidence="3 4">
    <name type="scientific">Corynebacterium urogenitale</name>
    <dbReference type="NCBI Taxonomy" id="2487892"/>
    <lineage>
        <taxon>Bacteria</taxon>
        <taxon>Bacillati</taxon>
        <taxon>Actinomycetota</taxon>
        <taxon>Actinomycetes</taxon>
        <taxon>Mycobacteriales</taxon>
        <taxon>Corynebacteriaceae</taxon>
        <taxon>Corynebacterium</taxon>
    </lineage>
</organism>
<proteinExistence type="predicted"/>
<dbReference type="SUPFAM" id="SSF56436">
    <property type="entry name" value="C-type lectin-like"/>
    <property type="match status" value="1"/>
</dbReference>
<dbReference type="EC" id="2.7.11.1" evidence="3"/>
<evidence type="ECO:0000259" key="2">
    <source>
        <dbReference type="Pfam" id="PF03781"/>
    </source>
</evidence>
<evidence type="ECO:0000313" key="3">
    <source>
        <dbReference type="EMBL" id="QFQ02097.1"/>
    </source>
</evidence>
<gene>
    <name evidence="3" type="primary">pkn1</name>
    <name evidence="3" type="ORF">CUROG_03590</name>
</gene>
<dbReference type="GO" id="GO:0120147">
    <property type="term" value="F:formylglycine-generating oxidase activity"/>
    <property type="evidence" value="ECO:0007669"/>
    <property type="project" value="TreeGrafter"/>
</dbReference>
<dbReference type="Pfam" id="PF03781">
    <property type="entry name" value="FGE-sulfatase"/>
    <property type="match status" value="1"/>
</dbReference>
<dbReference type="EMBL" id="CP045032">
    <property type="protein sequence ID" value="QFQ02097.1"/>
    <property type="molecule type" value="Genomic_DNA"/>
</dbReference>
<keyword evidence="4" id="KW-1185">Reference proteome</keyword>
<protein>
    <submittedName>
        <fullName evidence="3">Serine/threonine-protein kinase pkn1</fullName>
        <ecNumber evidence="3">2.7.11.1</ecNumber>
    </submittedName>
</protein>
<sequence length="511" mass="57369">MHDLYQTSYNAPTLQPIDLQEKKVRILSKHNRLRATSATLLSASLALTLAACANSDDASQQASQSTSASAESAEKAETPQTNDKAKPVIDELNKVFEEAEANVEWQPGYYRGVYSRVLDGANKLVDATKDGDNPQLELDATILRSQAQAMLDEEDNFEQENRPAQLENRYTRADMQLWRDRLAFALENPHNLSKPTDGIEAVSQDSSSANDGELKDLETYSDKVGDFDLDFTVMPTGSFQMGGDQAEWDRHDVDDYRQDWESPKHEVSISKRFGIMPTEVTREMFAAFVEDTGYATAPNGVGFPEPPDSTEPTSSMYREGVTWQEPGIPQDSDKHPVVQVSRADAEAFAEWLSAKTGQKWRLPSEAEWEYAARAGTDTAYFWGEDVNDGAEYAAGYDRRTDEATGYGFSPIMESDDGAAYTAEVKSYKPNPWGLYDMTGNAREWVSDYWEPNLESGPSNEEPRTEGVSTFPVLRGGAWDYMPQNLRIAYRSAYYNNYIHSTMWGFRLVREL</sequence>
<dbReference type="PANTHER" id="PTHR23150">
    <property type="entry name" value="SULFATASE MODIFYING FACTOR 1, 2"/>
    <property type="match status" value="1"/>
</dbReference>
<keyword evidence="3" id="KW-0418">Kinase</keyword>
<dbReference type="KEGG" id="cuo:CUROG_03590"/>
<dbReference type="GO" id="GO:0004674">
    <property type="term" value="F:protein serine/threonine kinase activity"/>
    <property type="evidence" value="ECO:0007669"/>
    <property type="project" value="UniProtKB-EC"/>
</dbReference>
<keyword evidence="3" id="KW-0808">Transferase</keyword>
<dbReference type="InterPro" id="IPR016187">
    <property type="entry name" value="CTDL_fold"/>
</dbReference>
<feature type="domain" description="Sulfatase-modifying factor enzyme-like" evidence="2">
    <location>
        <begin position="232"/>
        <end position="509"/>
    </location>
</feature>
<dbReference type="InterPro" id="IPR005532">
    <property type="entry name" value="SUMF_dom"/>
</dbReference>